<keyword evidence="3" id="KW-1185">Reference proteome</keyword>
<evidence type="ECO:0000313" key="3">
    <source>
        <dbReference type="Proteomes" id="UP000017800"/>
    </source>
</evidence>
<feature type="signal peptide" evidence="1">
    <location>
        <begin position="1"/>
        <end position="21"/>
    </location>
</feature>
<dbReference type="Proteomes" id="UP000017800">
    <property type="component" value="Unassembled WGS sequence"/>
</dbReference>
<protein>
    <recommendedName>
        <fullName evidence="4">Fimbrial-type adhesion domain-containing protein</fullName>
    </recommendedName>
</protein>
<organism evidence="2 3">
    <name type="scientific">Vibrio halioticoli NBRC 102217</name>
    <dbReference type="NCBI Taxonomy" id="1219072"/>
    <lineage>
        <taxon>Bacteria</taxon>
        <taxon>Pseudomonadati</taxon>
        <taxon>Pseudomonadota</taxon>
        <taxon>Gammaproteobacteria</taxon>
        <taxon>Vibrionales</taxon>
        <taxon>Vibrionaceae</taxon>
        <taxon>Vibrio</taxon>
    </lineage>
</organism>
<reference evidence="2 3" key="1">
    <citation type="submission" date="2013-10" db="EMBL/GenBank/DDBJ databases">
        <authorList>
            <person name="Ichikawa N."/>
            <person name="Kimura A."/>
            <person name="Ohji S."/>
            <person name="Hosoyama A."/>
            <person name="Fujita N."/>
        </authorList>
    </citation>
    <scope>NUCLEOTIDE SEQUENCE [LARGE SCALE GENOMIC DNA]</scope>
    <source>
        <strain evidence="2 3">NBRC 102217</strain>
    </source>
</reference>
<evidence type="ECO:0008006" key="4">
    <source>
        <dbReference type="Google" id="ProtNLM"/>
    </source>
</evidence>
<dbReference type="OrthoDB" id="9950187at2"/>
<dbReference type="AlphaFoldDB" id="V5HM47"/>
<evidence type="ECO:0000256" key="1">
    <source>
        <dbReference type="SAM" id="SignalP"/>
    </source>
</evidence>
<comment type="caution">
    <text evidence="2">The sequence shown here is derived from an EMBL/GenBank/DDBJ whole genome shotgun (WGS) entry which is preliminary data.</text>
</comment>
<keyword evidence="1" id="KW-0732">Signal</keyword>
<dbReference type="EMBL" id="BAUJ01000038">
    <property type="protein sequence ID" value="GAD90275.1"/>
    <property type="molecule type" value="Genomic_DNA"/>
</dbReference>
<name>V5HM47_9VIBR</name>
<proteinExistence type="predicted"/>
<dbReference type="RefSeq" id="WP_023404621.1">
    <property type="nucleotide sequence ID" value="NZ_BAUJ01000038.1"/>
</dbReference>
<feature type="chain" id="PRO_5004738068" description="Fimbrial-type adhesion domain-containing protein" evidence="1">
    <location>
        <begin position="22"/>
        <end position="156"/>
    </location>
</feature>
<evidence type="ECO:0000313" key="2">
    <source>
        <dbReference type="EMBL" id="GAD90275.1"/>
    </source>
</evidence>
<gene>
    <name evidence="2" type="ORF">VHA01S_038_00430</name>
</gene>
<reference evidence="2 3" key="2">
    <citation type="submission" date="2013-11" db="EMBL/GenBank/DDBJ databases">
        <title>Whole genome shotgun sequence of Vibrio halioticoli NBRC 102217.</title>
        <authorList>
            <person name="Isaki S."/>
            <person name="Kimura A."/>
            <person name="Ohji S."/>
            <person name="Hosoyama A."/>
            <person name="Fujita N."/>
            <person name="Hashimoto M."/>
            <person name="Hosoyama Y."/>
            <person name="Yamazoe A."/>
        </authorList>
    </citation>
    <scope>NUCLEOTIDE SEQUENCE [LARGE SCALE GENOMIC DNA]</scope>
    <source>
        <strain evidence="2 3">NBRC 102217</strain>
    </source>
</reference>
<sequence length="156" mass="16547">MKKQMLAVATAAALTPALASATNNSGEVIWNGNVEPACGWDVTDHQPGTLGFVDYRDDSPAKATLVNNVSVADKAALQMSTTTELQGSSGVAIPLADLKFQLKDSKDSLHNEMDHNGVFNNVPAGELEFFARTTQPATTYSAGDHMVKTTFTVTCN</sequence>
<accession>V5HM47</accession>